<dbReference type="GO" id="GO:0008610">
    <property type="term" value="P:lipid biosynthetic process"/>
    <property type="evidence" value="ECO:0007669"/>
    <property type="project" value="InterPro"/>
</dbReference>
<feature type="domain" description="Fatty acid hydroxylase" evidence="6">
    <location>
        <begin position="117"/>
        <end position="239"/>
    </location>
</feature>
<evidence type="ECO:0000256" key="4">
    <source>
        <dbReference type="ARBA" id="ARBA00023136"/>
    </source>
</evidence>
<dbReference type="InterPro" id="IPR006694">
    <property type="entry name" value="Fatty_acid_hydroxylase"/>
</dbReference>
<evidence type="ECO:0000259" key="6">
    <source>
        <dbReference type="Pfam" id="PF04116"/>
    </source>
</evidence>
<keyword evidence="8" id="KW-1185">Reference proteome</keyword>
<dbReference type="Pfam" id="PF04116">
    <property type="entry name" value="FA_hydroxylase"/>
    <property type="match status" value="1"/>
</dbReference>
<keyword evidence="4 5" id="KW-0472">Membrane</keyword>
<evidence type="ECO:0000256" key="3">
    <source>
        <dbReference type="ARBA" id="ARBA00022989"/>
    </source>
</evidence>
<evidence type="ECO:0000313" key="7">
    <source>
        <dbReference type="EMBL" id="SPO02384.1"/>
    </source>
</evidence>
<keyword evidence="3 5" id="KW-1133">Transmembrane helix</keyword>
<dbReference type="Proteomes" id="UP001187682">
    <property type="component" value="Unassembled WGS sequence"/>
</dbReference>
<dbReference type="PANTHER" id="PTHR11863">
    <property type="entry name" value="STEROL DESATURASE"/>
    <property type="match status" value="1"/>
</dbReference>
<evidence type="ECO:0000256" key="2">
    <source>
        <dbReference type="ARBA" id="ARBA00022692"/>
    </source>
</evidence>
<dbReference type="AlphaFoldDB" id="A0AAE8SVF8"/>
<reference evidence="7" key="1">
    <citation type="submission" date="2018-03" db="EMBL/GenBank/DDBJ databases">
        <authorList>
            <person name="Guldener U."/>
        </authorList>
    </citation>
    <scope>NUCLEOTIDE SEQUENCE</scope>
</reference>
<sequence length="250" mass="27820">MEAISSAWASLVERHPSHSIEFYGTLLVQLLFFWVPSAIYIALDALFPAFSSAHKLQPPPKQPTAAEVRHCLSVTLRNQLIVAAIAFVPYYYPHLLPSPIRVDPSLPSLTEFLAHFAACCAIREVLFYYSHRLFHVPALYRAVHKVHHRFTAPVALASQYAHPVEHIIANMLPLAVPPALVGAHVVTGWVFLAFMLAETATVHSGFDFFGGLAAMHDEHHRRFNINFGGFGVLDWVHGTDGRVEKGKKGE</sequence>
<evidence type="ECO:0000256" key="5">
    <source>
        <dbReference type="SAM" id="Phobius"/>
    </source>
</evidence>
<comment type="caution">
    <text evidence="7">The sequence shown here is derived from an EMBL/GenBank/DDBJ whole genome shotgun (WGS) entry which is preliminary data.</text>
</comment>
<organism evidence="7 8">
    <name type="scientific">Cephalotrichum gorgonifer</name>
    <dbReference type="NCBI Taxonomy" id="2041049"/>
    <lineage>
        <taxon>Eukaryota</taxon>
        <taxon>Fungi</taxon>
        <taxon>Dikarya</taxon>
        <taxon>Ascomycota</taxon>
        <taxon>Pezizomycotina</taxon>
        <taxon>Sordariomycetes</taxon>
        <taxon>Hypocreomycetidae</taxon>
        <taxon>Microascales</taxon>
        <taxon>Microascaceae</taxon>
        <taxon>Cephalotrichum</taxon>
    </lineage>
</organism>
<protein>
    <submittedName>
        <fullName evidence="7">Related to C-4 methyl sterol oxidase</fullName>
    </submittedName>
</protein>
<dbReference type="GO" id="GO:0005506">
    <property type="term" value="F:iron ion binding"/>
    <property type="evidence" value="ECO:0007669"/>
    <property type="project" value="InterPro"/>
</dbReference>
<dbReference type="GO" id="GO:0016020">
    <property type="term" value="C:membrane"/>
    <property type="evidence" value="ECO:0007669"/>
    <property type="project" value="UniProtKB-SubCell"/>
</dbReference>
<evidence type="ECO:0000313" key="8">
    <source>
        <dbReference type="Proteomes" id="UP001187682"/>
    </source>
</evidence>
<keyword evidence="2 5" id="KW-0812">Transmembrane</keyword>
<gene>
    <name evidence="7" type="ORF">DNG_05057</name>
</gene>
<accession>A0AAE8SVF8</accession>
<dbReference type="GO" id="GO:0016491">
    <property type="term" value="F:oxidoreductase activity"/>
    <property type="evidence" value="ECO:0007669"/>
    <property type="project" value="InterPro"/>
</dbReference>
<feature type="transmembrane region" description="Helical" evidence="5">
    <location>
        <begin position="26"/>
        <end position="50"/>
    </location>
</feature>
<name>A0AAE8SVF8_9PEZI</name>
<evidence type="ECO:0000256" key="1">
    <source>
        <dbReference type="ARBA" id="ARBA00004370"/>
    </source>
</evidence>
<comment type="subcellular location">
    <subcellularLocation>
        <location evidence="1">Membrane</location>
    </subcellularLocation>
</comment>
<dbReference type="InterPro" id="IPR050307">
    <property type="entry name" value="Sterol_Desaturase_Related"/>
</dbReference>
<dbReference type="EMBL" id="ONZQ02000006">
    <property type="protein sequence ID" value="SPO02384.1"/>
    <property type="molecule type" value="Genomic_DNA"/>
</dbReference>
<proteinExistence type="predicted"/>